<sequence>MQTQNILRKYYIISEGEGLTTSKSLASGLETSNKHPLSVSNFDLSKVRPHLNGSNDFLDVERQNIDREASSETLVPKTPVPTTPILSKKPLDEFKANVTRIDSHHSNLEALGRSQNDLNKFNL</sequence>
<dbReference type="Proteomes" id="UP000791440">
    <property type="component" value="Unassembled WGS sequence"/>
</dbReference>
<reference evidence="2" key="1">
    <citation type="journal article" date="2016" name="Insect Biochem. Mol. Biol.">
        <title>Multifaceted biological insights from a draft genome sequence of the tobacco hornworm moth, Manduca sexta.</title>
        <authorList>
            <person name="Kanost M.R."/>
            <person name="Arrese E.L."/>
            <person name="Cao X."/>
            <person name="Chen Y.R."/>
            <person name="Chellapilla S."/>
            <person name="Goldsmith M.R."/>
            <person name="Grosse-Wilde E."/>
            <person name="Heckel D.G."/>
            <person name="Herndon N."/>
            <person name="Jiang H."/>
            <person name="Papanicolaou A."/>
            <person name="Qu J."/>
            <person name="Soulages J.L."/>
            <person name="Vogel H."/>
            <person name="Walters J."/>
            <person name="Waterhouse R.M."/>
            <person name="Ahn S.J."/>
            <person name="Almeida F.C."/>
            <person name="An C."/>
            <person name="Aqrawi P."/>
            <person name="Bretschneider A."/>
            <person name="Bryant W.B."/>
            <person name="Bucks S."/>
            <person name="Chao H."/>
            <person name="Chevignon G."/>
            <person name="Christen J.M."/>
            <person name="Clarke D.F."/>
            <person name="Dittmer N.T."/>
            <person name="Ferguson L.C.F."/>
            <person name="Garavelou S."/>
            <person name="Gordon K.H.J."/>
            <person name="Gunaratna R.T."/>
            <person name="Han Y."/>
            <person name="Hauser F."/>
            <person name="He Y."/>
            <person name="Heidel-Fischer H."/>
            <person name="Hirsh A."/>
            <person name="Hu Y."/>
            <person name="Jiang H."/>
            <person name="Kalra D."/>
            <person name="Klinner C."/>
            <person name="Konig C."/>
            <person name="Kovar C."/>
            <person name="Kroll A.R."/>
            <person name="Kuwar S.S."/>
            <person name="Lee S.L."/>
            <person name="Lehman R."/>
            <person name="Li K."/>
            <person name="Li Z."/>
            <person name="Liang H."/>
            <person name="Lovelace S."/>
            <person name="Lu Z."/>
            <person name="Mansfield J.H."/>
            <person name="McCulloch K.J."/>
            <person name="Mathew T."/>
            <person name="Morton B."/>
            <person name="Muzny D.M."/>
            <person name="Neunemann D."/>
            <person name="Ongeri F."/>
            <person name="Pauchet Y."/>
            <person name="Pu L.L."/>
            <person name="Pyrousis I."/>
            <person name="Rao X.J."/>
            <person name="Redding A."/>
            <person name="Roesel C."/>
            <person name="Sanchez-Gracia A."/>
            <person name="Schaack S."/>
            <person name="Shukla A."/>
            <person name="Tetreau G."/>
            <person name="Wang Y."/>
            <person name="Xiong G.H."/>
            <person name="Traut W."/>
            <person name="Walsh T.K."/>
            <person name="Worley K.C."/>
            <person name="Wu D."/>
            <person name="Wu W."/>
            <person name="Wu Y.Q."/>
            <person name="Zhang X."/>
            <person name="Zou Z."/>
            <person name="Zucker H."/>
            <person name="Briscoe A.D."/>
            <person name="Burmester T."/>
            <person name="Clem R.J."/>
            <person name="Feyereisen R."/>
            <person name="Grimmelikhuijzen C.J.P."/>
            <person name="Hamodrakas S.J."/>
            <person name="Hansson B.S."/>
            <person name="Huguet E."/>
            <person name="Jermiin L.S."/>
            <person name="Lan Q."/>
            <person name="Lehman H.K."/>
            <person name="Lorenzen M."/>
            <person name="Merzendorfer H."/>
            <person name="Michalopoulos I."/>
            <person name="Morton D.B."/>
            <person name="Muthukrishnan S."/>
            <person name="Oakeshott J.G."/>
            <person name="Palmer W."/>
            <person name="Park Y."/>
            <person name="Passarelli A.L."/>
            <person name="Rozas J."/>
            <person name="Schwartz L.M."/>
            <person name="Smith W."/>
            <person name="Southgate A."/>
            <person name="Vilcinskas A."/>
            <person name="Vogt R."/>
            <person name="Wang P."/>
            <person name="Werren J."/>
            <person name="Yu X.Q."/>
            <person name="Zhou J.J."/>
            <person name="Brown S.J."/>
            <person name="Scherer S.E."/>
            <person name="Richards S."/>
            <person name="Blissard G.W."/>
        </authorList>
    </citation>
    <scope>NUCLEOTIDE SEQUENCE</scope>
</reference>
<protein>
    <submittedName>
        <fullName evidence="2">Uncharacterized protein</fullName>
    </submittedName>
</protein>
<evidence type="ECO:0000313" key="3">
    <source>
        <dbReference type="Proteomes" id="UP000791440"/>
    </source>
</evidence>
<dbReference type="AlphaFoldDB" id="A0A921YXB7"/>
<evidence type="ECO:0000313" key="2">
    <source>
        <dbReference type="EMBL" id="KAG6447676.1"/>
    </source>
</evidence>
<evidence type="ECO:0000256" key="1">
    <source>
        <dbReference type="SAM" id="MobiDB-lite"/>
    </source>
</evidence>
<keyword evidence="3" id="KW-1185">Reference proteome</keyword>
<organism evidence="2 3">
    <name type="scientific">Manduca sexta</name>
    <name type="common">Tobacco hawkmoth</name>
    <name type="synonym">Tobacco hornworm</name>
    <dbReference type="NCBI Taxonomy" id="7130"/>
    <lineage>
        <taxon>Eukaryota</taxon>
        <taxon>Metazoa</taxon>
        <taxon>Ecdysozoa</taxon>
        <taxon>Arthropoda</taxon>
        <taxon>Hexapoda</taxon>
        <taxon>Insecta</taxon>
        <taxon>Pterygota</taxon>
        <taxon>Neoptera</taxon>
        <taxon>Endopterygota</taxon>
        <taxon>Lepidoptera</taxon>
        <taxon>Glossata</taxon>
        <taxon>Ditrysia</taxon>
        <taxon>Bombycoidea</taxon>
        <taxon>Sphingidae</taxon>
        <taxon>Sphinginae</taxon>
        <taxon>Sphingini</taxon>
        <taxon>Manduca</taxon>
    </lineage>
</organism>
<gene>
    <name evidence="2" type="ORF">O3G_MSEX005080</name>
</gene>
<comment type="caution">
    <text evidence="2">The sequence shown here is derived from an EMBL/GenBank/DDBJ whole genome shotgun (WGS) entry which is preliminary data.</text>
</comment>
<reference evidence="2" key="2">
    <citation type="submission" date="2020-12" db="EMBL/GenBank/DDBJ databases">
        <authorList>
            <person name="Kanost M."/>
        </authorList>
    </citation>
    <scope>NUCLEOTIDE SEQUENCE</scope>
</reference>
<proteinExistence type="predicted"/>
<name>A0A921YXB7_MANSE</name>
<feature type="region of interest" description="Disordered" evidence="1">
    <location>
        <begin position="68"/>
        <end position="87"/>
    </location>
</feature>
<accession>A0A921YXB7</accession>
<dbReference type="EMBL" id="JH668347">
    <property type="protein sequence ID" value="KAG6447676.1"/>
    <property type="molecule type" value="Genomic_DNA"/>
</dbReference>